<dbReference type="SMART" id="SM01294">
    <property type="entry name" value="PKS_PP_betabranch"/>
    <property type="match status" value="1"/>
</dbReference>
<feature type="non-terminal residue" evidence="5">
    <location>
        <position position="1"/>
    </location>
</feature>
<dbReference type="PROSITE" id="PS00455">
    <property type="entry name" value="AMP_BINDING"/>
    <property type="match status" value="1"/>
</dbReference>
<dbReference type="InterPro" id="IPR036291">
    <property type="entry name" value="NAD(P)-bd_dom_sf"/>
</dbReference>
<accession>W4M0F9</accession>
<dbReference type="GO" id="GO:0003824">
    <property type="term" value="F:catalytic activity"/>
    <property type="evidence" value="ECO:0007669"/>
    <property type="project" value="InterPro"/>
</dbReference>
<protein>
    <recommendedName>
        <fullName evidence="4">Carrier domain-containing protein</fullName>
    </recommendedName>
</protein>
<evidence type="ECO:0000313" key="5">
    <source>
        <dbReference type="EMBL" id="ETX03794.1"/>
    </source>
</evidence>
<dbReference type="InterPro" id="IPR020845">
    <property type="entry name" value="AMP-binding_CS"/>
</dbReference>
<dbReference type="Pfam" id="PF00501">
    <property type="entry name" value="AMP-binding"/>
    <property type="match status" value="1"/>
</dbReference>
<evidence type="ECO:0000256" key="3">
    <source>
        <dbReference type="ARBA" id="ARBA00022553"/>
    </source>
</evidence>
<keyword evidence="3" id="KW-0597">Phosphoprotein</keyword>
<dbReference type="GO" id="GO:0044550">
    <property type="term" value="P:secondary metabolite biosynthetic process"/>
    <property type="evidence" value="ECO:0007669"/>
    <property type="project" value="TreeGrafter"/>
</dbReference>
<dbReference type="InterPro" id="IPR013968">
    <property type="entry name" value="PKS_KR"/>
</dbReference>
<dbReference type="InterPro" id="IPR020806">
    <property type="entry name" value="PKS_PP-bd"/>
</dbReference>
<proteinExistence type="predicted"/>
<gene>
    <name evidence="5" type="ORF">ETSY1_46100</name>
</gene>
<keyword evidence="6" id="KW-1185">Reference proteome</keyword>
<reference evidence="5 6" key="1">
    <citation type="journal article" date="2014" name="Nature">
        <title>An environmental bacterial taxon with a large and distinct metabolic repertoire.</title>
        <authorList>
            <person name="Wilson M.C."/>
            <person name="Mori T."/>
            <person name="Ruckert C."/>
            <person name="Uria A.R."/>
            <person name="Helf M.J."/>
            <person name="Takada K."/>
            <person name="Gernert C."/>
            <person name="Steffens U.A."/>
            <person name="Heycke N."/>
            <person name="Schmitt S."/>
            <person name="Rinke C."/>
            <person name="Helfrich E.J."/>
            <person name="Brachmann A.O."/>
            <person name="Gurgui C."/>
            <person name="Wakimoto T."/>
            <person name="Kracht M."/>
            <person name="Crusemann M."/>
            <person name="Hentschel U."/>
            <person name="Abe I."/>
            <person name="Matsunaga S."/>
            <person name="Kalinowski J."/>
            <person name="Takeyama H."/>
            <person name="Piel J."/>
        </authorList>
    </citation>
    <scope>NUCLEOTIDE SEQUENCE [LARGE SCALE GENOMIC DNA]</scope>
    <source>
        <strain evidence="6">TSY1</strain>
        <plasmid evidence="5">pTSY</plasmid>
    </source>
</reference>
<dbReference type="InterPro" id="IPR006162">
    <property type="entry name" value="Ppantetheine_attach_site"/>
</dbReference>
<dbReference type="Gene3D" id="3.30.300.30">
    <property type="match status" value="1"/>
</dbReference>
<dbReference type="SMART" id="SM00823">
    <property type="entry name" value="PKS_PP"/>
    <property type="match status" value="1"/>
</dbReference>
<dbReference type="Pfam" id="PF00668">
    <property type="entry name" value="Condensation"/>
    <property type="match status" value="1"/>
</dbReference>
<dbReference type="GO" id="GO:0043041">
    <property type="term" value="P:amino acid activation for nonribosomal peptide biosynthetic process"/>
    <property type="evidence" value="ECO:0007669"/>
    <property type="project" value="TreeGrafter"/>
</dbReference>
<dbReference type="NCBIfam" id="TIGR01733">
    <property type="entry name" value="AA-adenyl-dom"/>
    <property type="match status" value="1"/>
</dbReference>
<dbReference type="FunFam" id="3.40.50.980:FF:000001">
    <property type="entry name" value="Non-ribosomal peptide synthetase"/>
    <property type="match status" value="1"/>
</dbReference>
<dbReference type="Proteomes" id="UP000019141">
    <property type="component" value="Unassembled WGS sequence"/>
</dbReference>
<dbReference type="SUPFAM" id="SSF51735">
    <property type="entry name" value="NAD(P)-binding Rossmann-fold domains"/>
    <property type="match status" value="1"/>
</dbReference>
<name>W4M0F9_ENTF1</name>
<dbReference type="Pfam" id="PF13193">
    <property type="entry name" value="AMP-binding_C"/>
    <property type="match status" value="1"/>
</dbReference>
<dbReference type="Pfam" id="PF00975">
    <property type="entry name" value="Thioesterase"/>
    <property type="match status" value="1"/>
</dbReference>
<dbReference type="Pfam" id="PF00550">
    <property type="entry name" value="PP-binding"/>
    <property type="match status" value="2"/>
</dbReference>
<dbReference type="PANTHER" id="PTHR45527">
    <property type="entry name" value="NONRIBOSOMAL PEPTIDE SYNTHETASE"/>
    <property type="match status" value="1"/>
</dbReference>
<dbReference type="InterPro" id="IPR001242">
    <property type="entry name" value="Condensation_dom"/>
</dbReference>
<dbReference type="PROSITE" id="PS00012">
    <property type="entry name" value="PHOSPHOPANTETHEINE"/>
    <property type="match status" value="1"/>
</dbReference>
<dbReference type="InterPro" id="IPR023213">
    <property type="entry name" value="CAT-like_dom_sf"/>
</dbReference>
<dbReference type="CDD" id="cd05930">
    <property type="entry name" value="A_NRPS"/>
    <property type="match status" value="1"/>
</dbReference>
<dbReference type="InterPro" id="IPR010071">
    <property type="entry name" value="AA_adenyl_dom"/>
</dbReference>
<dbReference type="FunFam" id="3.30.300.30:FF:000010">
    <property type="entry name" value="Enterobactin synthetase component F"/>
    <property type="match status" value="1"/>
</dbReference>
<comment type="cofactor">
    <cofactor evidence="1">
        <name>pantetheine 4'-phosphate</name>
        <dbReference type="ChEBI" id="CHEBI:47942"/>
    </cofactor>
</comment>
<dbReference type="SUPFAM" id="SSF56801">
    <property type="entry name" value="Acetyl-CoA synthetase-like"/>
    <property type="match status" value="1"/>
</dbReference>
<dbReference type="Gene3D" id="3.40.50.720">
    <property type="entry name" value="NAD(P)-binding Rossmann-like Domain"/>
    <property type="match status" value="1"/>
</dbReference>
<evidence type="ECO:0000256" key="1">
    <source>
        <dbReference type="ARBA" id="ARBA00001957"/>
    </source>
</evidence>
<dbReference type="PROSITE" id="PS50075">
    <property type="entry name" value="CARRIER"/>
    <property type="match status" value="2"/>
</dbReference>
<geneLocation type="plasmid" evidence="5">
    <name>pTSY</name>
</geneLocation>
<keyword evidence="2" id="KW-0596">Phosphopantetheine</keyword>
<dbReference type="CDD" id="cd19531">
    <property type="entry name" value="LCL_NRPS-like"/>
    <property type="match status" value="1"/>
</dbReference>
<dbReference type="SMART" id="SM00822">
    <property type="entry name" value="PKS_KR"/>
    <property type="match status" value="1"/>
</dbReference>
<dbReference type="InterPro" id="IPR057326">
    <property type="entry name" value="KR_dom"/>
</dbReference>
<dbReference type="EMBL" id="AZHW01000001">
    <property type="protein sequence ID" value="ETX03794.1"/>
    <property type="molecule type" value="Genomic_DNA"/>
</dbReference>
<dbReference type="Gene3D" id="2.30.38.10">
    <property type="entry name" value="Luciferase, Domain 3"/>
    <property type="match status" value="1"/>
</dbReference>
<dbReference type="Pfam" id="PF08659">
    <property type="entry name" value="KR"/>
    <property type="match status" value="1"/>
</dbReference>
<dbReference type="Gene3D" id="3.30.559.10">
    <property type="entry name" value="Chloramphenicol acetyltransferase-like domain"/>
    <property type="match status" value="1"/>
</dbReference>
<dbReference type="Gene3D" id="3.40.50.980">
    <property type="match status" value="2"/>
</dbReference>
<dbReference type="InterPro" id="IPR000873">
    <property type="entry name" value="AMP-dep_synth/lig_dom"/>
</dbReference>
<dbReference type="GO" id="GO:0005737">
    <property type="term" value="C:cytoplasm"/>
    <property type="evidence" value="ECO:0007669"/>
    <property type="project" value="TreeGrafter"/>
</dbReference>
<dbReference type="InterPro" id="IPR025110">
    <property type="entry name" value="AMP-bd_C"/>
</dbReference>
<dbReference type="Gene3D" id="1.10.1200.10">
    <property type="entry name" value="ACP-like"/>
    <property type="match status" value="2"/>
</dbReference>
<feature type="domain" description="Carrier" evidence="4">
    <location>
        <begin position="401"/>
        <end position="474"/>
    </location>
</feature>
<dbReference type="SUPFAM" id="SSF53474">
    <property type="entry name" value="alpha/beta-Hydrolases"/>
    <property type="match status" value="1"/>
</dbReference>
<dbReference type="PATRIC" id="fig|1429438.4.peg.2"/>
<comment type="caution">
    <text evidence="5">The sequence shown here is derived from an EMBL/GenBank/DDBJ whole genome shotgun (WGS) entry which is preliminary data.</text>
</comment>
<dbReference type="InterPro" id="IPR036736">
    <property type="entry name" value="ACP-like_sf"/>
</dbReference>
<feature type="domain" description="Carrier" evidence="4">
    <location>
        <begin position="1487"/>
        <end position="1561"/>
    </location>
</feature>
<dbReference type="SUPFAM" id="SSF47336">
    <property type="entry name" value="ACP-like"/>
    <property type="match status" value="2"/>
</dbReference>
<dbReference type="InterPro" id="IPR045851">
    <property type="entry name" value="AMP-bd_C_sf"/>
</dbReference>
<dbReference type="CDD" id="cd08953">
    <property type="entry name" value="KR_2_SDR_x"/>
    <property type="match status" value="1"/>
</dbReference>
<organism evidence="5 6">
    <name type="scientific">Entotheonella factor</name>
    <dbReference type="NCBI Taxonomy" id="1429438"/>
    <lineage>
        <taxon>Bacteria</taxon>
        <taxon>Pseudomonadati</taxon>
        <taxon>Nitrospinota/Tectimicrobiota group</taxon>
        <taxon>Candidatus Tectimicrobiota</taxon>
        <taxon>Candidatus Entotheonellia</taxon>
        <taxon>Candidatus Entotheonellales</taxon>
        <taxon>Candidatus Entotheonellaceae</taxon>
        <taxon>Candidatus Entotheonella</taxon>
    </lineage>
</organism>
<dbReference type="HOGENOM" id="CLU_236322_0_0_7"/>
<sequence>QRFQDYALQLFRKIQTILQNKPKDPVLLQVLVPNDGPEQVFTALAGLLQTARMENPNILGQLVAVPAGISGQDLMDIVQDNSQCPDDHLIRYDQDQRFVASFAEVTHFVRESKLEQLPWKNGGVYLITGGAGGLGLMFAKEIARKVNRPQLILTGRSPLNRERREKISEIERLGAQVTYATVDVCDKSAVDALIQDIQESAGGLNGVIHSAGVIRDNFILKKTETEFQQVLDPKVTGLMNLDLATQQLELDFFVLFSSIAAAGNVGQADYAVANAFMDAYCHNHNSEINYVSANDRRPRHRMLSINWPLWREGGMGLDASLEKSMKGLGIVPLETPSGIHAFYQALACGESQVMVMEGELNKLRGLFGLDQQQVAPEHIESVQQREEREQVVPASQDMLEEKALAYFTEILSTIIELPADQINADTPVESYGVDSVMMLEMINVLEETFGSLPKTLFFEYSDVRALSEYFLATYRGPLQRVLKWEQEPAGAVGSAAVDANEAPPAISPLSFGQKTLFFLNNLNPESAAYNIGGAIRIRAALDVDVLKDSLQSLIDRHAILRASFFLEDDQFFQKAQPHQEVAFTLEDIPDLPLDELRSKMEKDQKLPFELTQGPLVRTNLYKRNAEDFILHISIPHIIFDAWSFPLFFSELWQIYFGRVSGKPLALPELQFDYSDFVSWQASMLESDEGQIHKRYWLKQLSGELPVLDLKTDRPRPPIQTHEGATHRFELDTETVNGLDDLAKQTRCTRYMILLAAFQIMLQRYSGQSQVLVGSPTSGRTQRKFSGILGHFVNTVVLRADFSDDLSVLDFLTDQVRTTVLGALDHQDYPLWSIIEQLQPERDPSRSPLFQVLFNYNRVSKTSPFPQADFTIELFNITQQEGQFDMTLSLEDVRSGITAGIDFNTDLFDESTIIRMGRHYQNILAAMVNQPQQTISKIAFLTQPETQLLAQWQAIPRNHGDRSCIHQLFEAQAEARPDATAVVLYQAEDRLEAQSQQVATYGELNEKANQLARYLRKLGVGREAIVGICVERSLEMIIAVMAVLKAGGAFLPIDPILPRKRREFMLNDASVSVLLTKEALLGKGIDDQIPVLFLDQNWDSIAQKSSSNLHCDVSSDSLAYVIYTSGSTGEPKGTMIEQGSWADLYIALEEIYQFRSIESFLQMADFSFDVFFLDFIRAFCSGGKLVLCPKEFLFNPEMLYGLICKEKIEFADFVPGVMSHLMDYLESHGRNLETMKTIIVGSDVFYAKDCHRLKKLIGEQTRLFNAYGLTETTIDNLYFETNALAITDAMIVPIGRPLPNTSVYILDQHLHPVPIGVPGELYIGGSNVARGYLNLPEKTQEKFIRHPFSHADDERLCRTQDLVYYQQDGTIHYMGRADSQVKIRGHRIEVSEIETVLLQIPQVMEAVVLVKEREAGGRFLVGYIVPEAGSPIDSHQLRVTLKEKLPDYMIPSQHVFLDKMPLLVSGKVDRQALPEPDFDEFRAHPYVQPSTKLEKLIAYIWAETLGLKRVGKYDGFFEIGGDSLLCIKIIAKMKEKQITITPRLLLLNSTVADLSRAIESSDAGGKAWHVDHDPKPEPDHGVEPLHQIFFVPGLDQNIFATVDLEKNLGADYHIHTLLSFNAEENGYAYTSLREMAKGYIQEIKAAQPQGPYHLIAYSWGGSVAVEMVRQLQASQEKTGFVGLIDAYYNEFHCLPLDSKKVYIAASHYFKVASLLSFLQRRCGVTLSSEETHTHLKDMKDMSNEAMIDFLKAAISWDEKAGIDVGQSLLTFLNMVDISEKISRDELSLDFDPPRISFFSATKTDAESHMIRNLLNDTVPGAKVYFDFADKSALDSWSSFKTHFEEIKIAADHQTILFEPYVKQITNHVKEKLTVLS</sequence>
<keyword evidence="5" id="KW-0614">Plasmid</keyword>
<dbReference type="PANTHER" id="PTHR45527:SF1">
    <property type="entry name" value="FATTY ACID SYNTHASE"/>
    <property type="match status" value="1"/>
</dbReference>
<evidence type="ECO:0000313" key="6">
    <source>
        <dbReference type="Proteomes" id="UP000019141"/>
    </source>
</evidence>
<dbReference type="GO" id="GO:0031177">
    <property type="term" value="F:phosphopantetheine binding"/>
    <property type="evidence" value="ECO:0007669"/>
    <property type="project" value="InterPro"/>
</dbReference>
<evidence type="ECO:0000259" key="4">
    <source>
        <dbReference type="PROSITE" id="PS50075"/>
    </source>
</evidence>
<dbReference type="SUPFAM" id="SSF52777">
    <property type="entry name" value="CoA-dependent acyltransferases"/>
    <property type="match status" value="2"/>
</dbReference>
<dbReference type="InterPro" id="IPR029058">
    <property type="entry name" value="AB_hydrolase_fold"/>
</dbReference>
<dbReference type="Gene3D" id="3.30.559.30">
    <property type="entry name" value="Nonribosomal peptide synthetase, condensation domain"/>
    <property type="match status" value="1"/>
</dbReference>
<dbReference type="InterPro" id="IPR001031">
    <property type="entry name" value="Thioesterase"/>
</dbReference>
<dbReference type="Gene3D" id="3.40.50.1820">
    <property type="entry name" value="alpha/beta hydrolase"/>
    <property type="match status" value="1"/>
</dbReference>
<evidence type="ECO:0000256" key="2">
    <source>
        <dbReference type="ARBA" id="ARBA00022450"/>
    </source>
</evidence>
<dbReference type="InterPro" id="IPR009081">
    <property type="entry name" value="PP-bd_ACP"/>
</dbReference>